<proteinExistence type="predicted"/>
<name>A0A7S2B1M5_9STRA</name>
<feature type="region of interest" description="Disordered" evidence="1">
    <location>
        <begin position="1"/>
        <end position="60"/>
    </location>
</feature>
<dbReference type="PANTHER" id="PTHR48057:SF7">
    <property type="entry name" value="LEUCINE-RICH REPEAT SERINE_THREONINE-PROTEIN KINASE 1"/>
    <property type="match status" value="1"/>
</dbReference>
<evidence type="ECO:0000256" key="1">
    <source>
        <dbReference type="SAM" id="MobiDB-lite"/>
    </source>
</evidence>
<accession>A0A7S2B1M5</accession>
<dbReference type="InterPro" id="IPR052595">
    <property type="entry name" value="LRRC69/RLP"/>
</dbReference>
<dbReference type="EMBL" id="HBGT01002127">
    <property type="protein sequence ID" value="CAD9383640.1"/>
    <property type="molecule type" value="Transcribed_RNA"/>
</dbReference>
<feature type="compositionally biased region" description="Polar residues" evidence="1">
    <location>
        <begin position="35"/>
        <end position="60"/>
    </location>
</feature>
<evidence type="ECO:0000313" key="2">
    <source>
        <dbReference type="EMBL" id="CAD9383640.1"/>
    </source>
</evidence>
<organism evidence="2">
    <name type="scientific">Florenciella parvula</name>
    <dbReference type="NCBI Taxonomy" id="236787"/>
    <lineage>
        <taxon>Eukaryota</taxon>
        <taxon>Sar</taxon>
        <taxon>Stramenopiles</taxon>
        <taxon>Ochrophyta</taxon>
        <taxon>Dictyochophyceae</taxon>
        <taxon>Florenciellales</taxon>
        <taxon>Florenciella</taxon>
    </lineage>
</organism>
<dbReference type="InterPro" id="IPR032675">
    <property type="entry name" value="LRR_dom_sf"/>
</dbReference>
<dbReference type="PANTHER" id="PTHR48057">
    <property type="entry name" value="LEUCINE-RICH REPEAT SERINE/THREONINE-PROTEIN KINASE 1"/>
    <property type="match status" value="1"/>
</dbReference>
<dbReference type="SUPFAM" id="SSF52047">
    <property type="entry name" value="RNI-like"/>
    <property type="match status" value="1"/>
</dbReference>
<reference evidence="2" key="1">
    <citation type="submission" date="2021-01" db="EMBL/GenBank/DDBJ databases">
        <authorList>
            <person name="Corre E."/>
            <person name="Pelletier E."/>
            <person name="Niang G."/>
            <person name="Scheremetjew M."/>
            <person name="Finn R."/>
            <person name="Kale V."/>
            <person name="Holt S."/>
            <person name="Cochrane G."/>
            <person name="Meng A."/>
            <person name="Brown T."/>
            <person name="Cohen L."/>
        </authorList>
    </citation>
    <scope>NUCLEOTIDE SEQUENCE</scope>
    <source>
        <strain evidence="2">RCC1693</strain>
    </source>
</reference>
<feature type="compositionally biased region" description="Acidic residues" evidence="1">
    <location>
        <begin position="1"/>
        <end position="11"/>
    </location>
</feature>
<sequence length="593" mass="66580">MESDELVEPDSADTFNENNRERRDSQTSADGAVSDISSSNSTPPLLGQVTPQSTSDSLNGDFTFLHEGDTRTVSYLCQDGSNGQDGDVVLGSWKGDPMKVWRVDSMNAFGFRVGSEGRVTRVSLDYRKARSKERPVPEDLSSLNDLKALDYLRIRGLPPLEQYDLRLPLGEINPRQEFFPRDVSFLVNLAKQNTLKELHLIDLIQPERGLPSPLAGFTNLTSLHVLQSYTIGNMATVGTLVNLTSLSFGLGRETVYLDQLTALTKLKHLYMENCHFLEGTMEAFGGFRNLEWLEIQNCWRLGGTLEPLSHCKDLKALTLQACVSITGTLSPIGKLVNLEHLDLHGCKSISGELNQITRAMKHLRVLHIAPMMAHMLRDMEPNSLVGHFEGLAYLNKHLIQVIDLSGAKKMLGGISMLDKFHNLTTLDMRYTSIDPDSLGHVGHCVNLEYLLLSKTRIHGPLKKLSNCVNLRHLDVRECRRLKGELSDLRNMTKLTHLFTNLTAIEGEATDVKRFRRAVELHLVENVIRGALPKFIRDTCQDLKILDLTRCRELIGPIPDDLMMDQEQKHIRLRTTGCPDLKGQGMWVTDMAYS</sequence>
<dbReference type="Gene3D" id="3.80.10.10">
    <property type="entry name" value="Ribonuclease Inhibitor"/>
    <property type="match status" value="2"/>
</dbReference>
<dbReference type="AlphaFoldDB" id="A0A7S2B1M5"/>
<protein>
    <submittedName>
        <fullName evidence="2">Uncharacterized protein</fullName>
    </submittedName>
</protein>
<gene>
    <name evidence="2" type="ORF">FPAR1323_LOCUS1190</name>
</gene>